<gene>
    <name evidence="4" type="ORF">D1010_16960</name>
</gene>
<feature type="transmembrane region" description="Helical" evidence="2">
    <location>
        <begin position="15"/>
        <end position="33"/>
    </location>
</feature>
<dbReference type="InterPro" id="IPR041033">
    <property type="entry name" value="SpaA_PFL_dom_1"/>
</dbReference>
<protein>
    <submittedName>
        <fullName evidence="4">SpaH/EbpB family LPXTG-anchored major pilin</fullName>
    </submittedName>
</protein>
<dbReference type="EMBL" id="CP045143">
    <property type="protein sequence ID" value="QFR24935.1"/>
    <property type="molecule type" value="Genomic_DNA"/>
</dbReference>
<evidence type="ECO:0000313" key="4">
    <source>
        <dbReference type="EMBL" id="QFR24935.1"/>
    </source>
</evidence>
<proteinExistence type="predicted"/>
<keyword evidence="2" id="KW-1133">Transmembrane helix</keyword>
<evidence type="ECO:0000259" key="3">
    <source>
        <dbReference type="Pfam" id="PF17802"/>
    </source>
</evidence>
<name>A0A5P8M9P9_9LACO</name>
<accession>A0A5P8M9P9</accession>
<feature type="region of interest" description="Disordered" evidence="1">
    <location>
        <begin position="708"/>
        <end position="727"/>
    </location>
</feature>
<feature type="transmembrane region" description="Helical" evidence="2">
    <location>
        <begin position="1071"/>
        <end position="1094"/>
    </location>
</feature>
<dbReference type="Proteomes" id="UP000326779">
    <property type="component" value="Chromosome"/>
</dbReference>
<feature type="compositionally biased region" description="Polar residues" evidence="1">
    <location>
        <begin position="711"/>
        <end position="727"/>
    </location>
</feature>
<evidence type="ECO:0000313" key="5">
    <source>
        <dbReference type="Proteomes" id="UP000326779"/>
    </source>
</evidence>
<keyword evidence="2" id="KW-0812">Transmembrane</keyword>
<dbReference type="InterPro" id="IPR026466">
    <property type="entry name" value="Fim_isopep_form_D2_dom"/>
</dbReference>
<feature type="domain" description="SpaA-like prealbumin fold" evidence="3">
    <location>
        <begin position="927"/>
        <end position="1042"/>
    </location>
</feature>
<dbReference type="InterPro" id="IPR048052">
    <property type="entry name" value="FM1-like"/>
</dbReference>
<dbReference type="InterPro" id="IPR013783">
    <property type="entry name" value="Ig-like_fold"/>
</dbReference>
<keyword evidence="2" id="KW-0472">Membrane</keyword>
<dbReference type="KEGG" id="lhb:D1010_16960"/>
<dbReference type="NCBIfam" id="TIGR04226">
    <property type="entry name" value="RrgB_K2N_iso_D2"/>
    <property type="match status" value="1"/>
</dbReference>
<dbReference type="NCBIfam" id="NF033902">
    <property type="entry name" value="iso_D2_wall_anc"/>
    <property type="match status" value="1"/>
</dbReference>
<reference evidence="4 5" key="1">
    <citation type="submission" date="2019-10" db="EMBL/GenBank/DDBJ databases">
        <title>The completed genome of Lactobacillus harbinensis M1.</title>
        <authorList>
            <person name="Zheng Y."/>
        </authorList>
    </citation>
    <scope>NUCLEOTIDE SEQUENCE [LARGE SCALE GENOMIC DNA]</scope>
    <source>
        <strain evidence="4 5">M1</strain>
    </source>
</reference>
<dbReference type="Gene3D" id="2.60.40.10">
    <property type="entry name" value="Immunoglobulins"/>
    <property type="match status" value="1"/>
</dbReference>
<dbReference type="AlphaFoldDB" id="A0A5P8M9P9"/>
<organism evidence="4 5">
    <name type="scientific">Schleiferilactobacillus harbinensis</name>
    <dbReference type="NCBI Taxonomy" id="304207"/>
    <lineage>
        <taxon>Bacteria</taxon>
        <taxon>Bacillati</taxon>
        <taxon>Bacillota</taxon>
        <taxon>Bacilli</taxon>
        <taxon>Lactobacillales</taxon>
        <taxon>Lactobacillaceae</taxon>
        <taxon>Schleiferilactobacillus</taxon>
    </lineage>
</organism>
<evidence type="ECO:0000256" key="2">
    <source>
        <dbReference type="SAM" id="Phobius"/>
    </source>
</evidence>
<sequence length="1100" mass="120440">MICEGGAQLTKIRRLYLILWGVLLSLVGAALIAQPVVQAAVADWPSYWQAGDYPTANTPLKDDHHPQTIVVPDAEKAEAIKGDYSFIPNFTSQTQVYLVQNGRAQRQSTWRTHQVFNQADIDASHPYLYYTNVGFYTPAGSNTPVAIDIKETFEHVNSQPSGIWPLQTLGKTWFGQNSVITDDPAGGELNFDRSIGSNLLSVAHTYDGTTTSLALPQSYGYRPATIRIEFYSHLVFNNDYAGQGTPLKDGQVNPAVVQPAQVAGMLTYGDIDNDESVDVKSDAKLNNVYVTNYSPGFLPFISDHSDPVAGRVVNDHELFFGSTWHGGLLGRPDAAATDQNHWVTFTYQPTHDLYLSINASHSKVPYFPRSLVPVEFPPPVKFGLILPERKPAVTDQGVLSPEKLVNRQIEWRAVYTVPVRVYKNAERKVQFIDDLPRPMTTAVQLHNTWWGQQPGANIRVIQEDTQKDVTDWFDFQGTQLGSDGQLHIIASALSSTLNNHNDDFTKSFYGHNYSLVITATITDKNQSVADIASHYNAQTGEYTFANQAWLVATKRIQEGPDTFTFVDDKKPSNVAHVKFSGVRPAHVLYAEADQAGNLALDDQGRPKLQFRADKDWQYPEGANLDKIKLAEPFNVAGKTAAGEDWVPQQFTDHQQVYTFVKIDSAADARRLALYQTADWLNRRTDGRYKHHDQYILALYQRKPTRVPLDKTVNTGHHTDGQTGDDTEKVTTATVGHDVTWNLETGIAQNIAAAKDFIMTDQLDPRLDFSGIKGFRLGYYDSADKVATLHDAAQLDLAAGTDYTVTPAPGQSGTVTITFTPAGRQKLAASVTFSPTKFDAGGNALAYAKADTQQAHPVVLVTDLGTKVNKHVLDKGNYGPIDNKFTVTINGQTTPPSDDPQVPPIPDKPIPPNTPVTPKVPKVYFVNVGATKVSQEDNQAALAGATFAIADTAENARTGHYIQVTPEGRYVYPGDDHYGDPANQPLTQETNQAGLVTFQGLKAKDAQQADDQQDVQKDFSRAYYLVETKAPAGYGLIKKPIKVIGAVIKAADPAVVKIEDPRHTPVTPSFPAAGAASLLLLGSIIMTAGSLAVIVKKKAGA</sequence>
<evidence type="ECO:0000256" key="1">
    <source>
        <dbReference type="SAM" id="MobiDB-lite"/>
    </source>
</evidence>
<dbReference type="Pfam" id="PF17802">
    <property type="entry name" value="SpaA"/>
    <property type="match status" value="1"/>
</dbReference>
<dbReference type="Gene3D" id="2.60.40.740">
    <property type="match status" value="1"/>
</dbReference>